<protein>
    <recommendedName>
        <fullName evidence="3">Flagellar hook-length control protein FliK</fullName>
    </recommendedName>
</protein>
<organism evidence="2">
    <name type="scientific">Paenibacillus sp. SYP-B3998</name>
    <dbReference type="NCBI Taxonomy" id="2678564"/>
    <lineage>
        <taxon>Bacteria</taxon>
        <taxon>Bacillati</taxon>
        <taxon>Bacillota</taxon>
        <taxon>Bacilli</taxon>
        <taxon>Bacillales</taxon>
        <taxon>Paenibacillaceae</taxon>
        <taxon>Paenibacillus</taxon>
    </lineage>
</organism>
<accession>A0A6G3ZTI5</accession>
<sequence>MTRLNISGLIRGLVGELTASESKVLELKVGQIVKGVVLQLLSDQDALINIGGVQVRAKLETPLKQGDVTMLQVQPESNNGQIMLKPLMASDVLIADESFNELLKAFSLKDTASNRQMLQTMQQAGVPISKENVESFASLLSKVPEGSKEEWAQAAVLAFKKDLPLTQATVSAIRQATTGPAVGQLLQRLEQEASALLEAQPAHPEGDTMKQVVSLLKELRATAAATWPPRQPEAAATIPPAVSQAGGIKPTVAPTGAPLSAIPSGSAPAPAASVTPAVIAAAGEALTSAAPRAEAPAAGAAQPPVPTQATTIRPALAAELLKAQSLSAEPVVESEAPKVASPELTPSVAKPKAAESSETQQRSADLSKEGTDPEPNWISKMLKAVGVEHESHLAKLADDRVGATINPRSEMDDLQNAILRPDSQPDSDSIKPAADTLKSLLLQLTASDDTPAPLKEAAQQVINQITGQQLMLTGDKSSMFAHLTLFIPFMDGTGQQSASVHIQSRKGKRGEVDANNCRLLFDLQMKAMGNTLLDVHVVNKIVSLNVHNDHPAIAALMESSKEEITSAMQKVGYQFLSLKCSPYPTLPAVKDSDGAKQGQGILEGNRADLRSLYEPKPYKGVDFRA</sequence>
<proteinExistence type="predicted"/>
<reference evidence="2" key="1">
    <citation type="submission" date="2020-02" db="EMBL/GenBank/DDBJ databases">
        <authorList>
            <person name="Shen X.-R."/>
            <person name="Zhang Y.-X."/>
        </authorList>
    </citation>
    <scope>NUCLEOTIDE SEQUENCE</scope>
    <source>
        <strain evidence="2">SYP-B3998</strain>
    </source>
</reference>
<evidence type="ECO:0000256" key="1">
    <source>
        <dbReference type="SAM" id="MobiDB-lite"/>
    </source>
</evidence>
<name>A0A6G3ZTI5_9BACL</name>
<comment type="caution">
    <text evidence="2">The sequence shown here is derived from an EMBL/GenBank/DDBJ whole genome shotgun (WGS) entry which is preliminary data.</text>
</comment>
<dbReference type="RefSeq" id="WP_163942430.1">
    <property type="nucleotide sequence ID" value="NZ_JAAIKC010000001.1"/>
</dbReference>
<dbReference type="AlphaFoldDB" id="A0A6G3ZTI5"/>
<feature type="region of interest" description="Disordered" evidence="1">
    <location>
        <begin position="332"/>
        <end position="376"/>
    </location>
</feature>
<gene>
    <name evidence="2" type="ORF">GK047_05775</name>
</gene>
<evidence type="ECO:0008006" key="3">
    <source>
        <dbReference type="Google" id="ProtNLM"/>
    </source>
</evidence>
<evidence type="ECO:0000313" key="2">
    <source>
        <dbReference type="EMBL" id="NEW05526.1"/>
    </source>
</evidence>
<dbReference type="EMBL" id="JAAIKC010000001">
    <property type="protein sequence ID" value="NEW05526.1"/>
    <property type="molecule type" value="Genomic_DNA"/>
</dbReference>